<proteinExistence type="predicted"/>
<accession>A0A0E9R0G5</accession>
<evidence type="ECO:0000313" key="1">
    <source>
        <dbReference type="EMBL" id="JAH22609.1"/>
    </source>
</evidence>
<dbReference type="AlphaFoldDB" id="A0A0E9R0G5"/>
<dbReference type="EMBL" id="GBXM01085968">
    <property type="protein sequence ID" value="JAH22609.1"/>
    <property type="molecule type" value="Transcribed_RNA"/>
</dbReference>
<reference evidence="1" key="1">
    <citation type="submission" date="2014-11" db="EMBL/GenBank/DDBJ databases">
        <authorList>
            <person name="Amaro Gonzalez C."/>
        </authorList>
    </citation>
    <scope>NUCLEOTIDE SEQUENCE</scope>
</reference>
<sequence length="36" mass="3784">MAKQAVPSQTAVSPPAFSKSALRWSACGRTAHQIIS</sequence>
<reference evidence="1" key="2">
    <citation type="journal article" date="2015" name="Fish Shellfish Immunol.">
        <title>Early steps in the European eel (Anguilla anguilla)-Vibrio vulnificus interaction in the gills: Role of the RtxA13 toxin.</title>
        <authorList>
            <person name="Callol A."/>
            <person name="Pajuelo D."/>
            <person name="Ebbesson L."/>
            <person name="Teles M."/>
            <person name="MacKenzie S."/>
            <person name="Amaro C."/>
        </authorList>
    </citation>
    <scope>NUCLEOTIDE SEQUENCE</scope>
</reference>
<protein>
    <submittedName>
        <fullName evidence="1">Uncharacterized protein</fullName>
    </submittedName>
</protein>
<organism evidence="1">
    <name type="scientific">Anguilla anguilla</name>
    <name type="common">European freshwater eel</name>
    <name type="synonym">Muraena anguilla</name>
    <dbReference type="NCBI Taxonomy" id="7936"/>
    <lineage>
        <taxon>Eukaryota</taxon>
        <taxon>Metazoa</taxon>
        <taxon>Chordata</taxon>
        <taxon>Craniata</taxon>
        <taxon>Vertebrata</taxon>
        <taxon>Euteleostomi</taxon>
        <taxon>Actinopterygii</taxon>
        <taxon>Neopterygii</taxon>
        <taxon>Teleostei</taxon>
        <taxon>Anguilliformes</taxon>
        <taxon>Anguillidae</taxon>
        <taxon>Anguilla</taxon>
    </lineage>
</organism>
<name>A0A0E9R0G5_ANGAN</name>